<sequence length="147" mass="16457">MQQHHHQDQDDVGGGEQNNHVNTTSSCGSHEVDAIKAKIISHPQYSSLLEAYLACQKVGAPPEVAARLAAAQQEFEARQRASFSTCRDPSKDPELDQFMEAYYDMLVKYREELTRPVQEAMDFMRRIEAQLNVLGNGRVSVFSTGTV</sequence>
<dbReference type="AlphaFoldDB" id="A0A803N2I1"/>
<feature type="domain" description="KNOX1" evidence="4">
    <location>
        <begin position="33"/>
        <end position="77"/>
    </location>
</feature>
<dbReference type="InterPro" id="IPR005540">
    <property type="entry name" value="KNOX1"/>
</dbReference>
<feature type="compositionally biased region" description="Polar residues" evidence="3">
    <location>
        <begin position="17"/>
        <end position="27"/>
    </location>
</feature>
<evidence type="ECO:0000256" key="2">
    <source>
        <dbReference type="ARBA" id="ARBA00023242"/>
    </source>
</evidence>
<feature type="region of interest" description="Disordered" evidence="3">
    <location>
        <begin position="1"/>
        <end position="27"/>
    </location>
</feature>
<dbReference type="SMART" id="SM01255">
    <property type="entry name" value="KNOX1"/>
    <property type="match status" value="1"/>
</dbReference>
<reference evidence="6" key="2">
    <citation type="submission" date="2021-03" db="UniProtKB">
        <authorList>
            <consortium name="EnsemblPlants"/>
        </authorList>
    </citation>
    <scope>IDENTIFICATION</scope>
</reference>
<evidence type="ECO:0000259" key="4">
    <source>
        <dbReference type="SMART" id="SM01255"/>
    </source>
</evidence>
<dbReference type="Gramene" id="AUR62039334-RA">
    <property type="protein sequence ID" value="AUR62039334-RA:cds"/>
    <property type="gene ID" value="AUR62039334"/>
</dbReference>
<feature type="domain" description="KNOX2" evidence="5">
    <location>
        <begin position="85"/>
        <end position="136"/>
    </location>
</feature>
<protein>
    <submittedName>
        <fullName evidence="6">Uncharacterized protein</fullName>
    </submittedName>
</protein>
<dbReference type="InterPro" id="IPR005541">
    <property type="entry name" value="KNOX2"/>
</dbReference>
<dbReference type="PANTHER" id="PTHR48452">
    <property type="entry name" value="FUSED COMPOUND LEAF 1"/>
    <property type="match status" value="1"/>
</dbReference>
<keyword evidence="2" id="KW-0539">Nucleus</keyword>
<reference evidence="6" key="1">
    <citation type="journal article" date="2017" name="Nature">
        <title>The genome of Chenopodium quinoa.</title>
        <authorList>
            <person name="Jarvis D.E."/>
            <person name="Ho Y.S."/>
            <person name="Lightfoot D.J."/>
            <person name="Schmoeckel S.M."/>
            <person name="Li B."/>
            <person name="Borm T.J.A."/>
            <person name="Ohyanagi H."/>
            <person name="Mineta K."/>
            <person name="Michell C.T."/>
            <person name="Saber N."/>
            <person name="Kharbatia N.M."/>
            <person name="Rupper R.R."/>
            <person name="Sharp A.R."/>
            <person name="Dally N."/>
            <person name="Boughton B.A."/>
            <person name="Woo Y.H."/>
            <person name="Gao G."/>
            <person name="Schijlen E.G.W.M."/>
            <person name="Guo X."/>
            <person name="Momin A.A."/>
            <person name="Negrao S."/>
            <person name="Al-Babili S."/>
            <person name="Gehring C."/>
            <person name="Roessner U."/>
            <person name="Jung C."/>
            <person name="Murphy K."/>
            <person name="Arold S.T."/>
            <person name="Gojobori T."/>
            <person name="van der Linden C.G."/>
            <person name="van Loo E.N."/>
            <person name="Jellen E.N."/>
            <person name="Maughan P.J."/>
            <person name="Tester M."/>
        </authorList>
    </citation>
    <scope>NUCLEOTIDE SEQUENCE [LARGE SCALE GENOMIC DNA]</scope>
    <source>
        <strain evidence="6">cv. PI 614886</strain>
    </source>
</reference>
<dbReference type="GO" id="GO:0005634">
    <property type="term" value="C:nucleus"/>
    <property type="evidence" value="ECO:0007669"/>
    <property type="project" value="UniProtKB-SubCell"/>
</dbReference>
<organism evidence="6 7">
    <name type="scientific">Chenopodium quinoa</name>
    <name type="common">Quinoa</name>
    <dbReference type="NCBI Taxonomy" id="63459"/>
    <lineage>
        <taxon>Eukaryota</taxon>
        <taxon>Viridiplantae</taxon>
        <taxon>Streptophyta</taxon>
        <taxon>Embryophyta</taxon>
        <taxon>Tracheophyta</taxon>
        <taxon>Spermatophyta</taxon>
        <taxon>Magnoliopsida</taxon>
        <taxon>eudicotyledons</taxon>
        <taxon>Gunneridae</taxon>
        <taxon>Pentapetalae</taxon>
        <taxon>Caryophyllales</taxon>
        <taxon>Chenopodiaceae</taxon>
        <taxon>Chenopodioideae</taxon>
        <taxon>Atripliceae</taxon>
        <taxon>Chenopodium</taxon>
    </lineage>
</organism>
<dbReference type="SMART" id="SM01256">
    <property type="entry name" value="KNOX2"/>
    <property type="match status" value="1"/>
</dbReference>
<evidence type="ECO:0000256" key="3">
    <source>
        <dbReference type="SAM" id="MobiDB-lite"/>
    </source>
</evidence>
<dbReference type="PANTHER" id="PTHR48452:SF1">
    <property type="entry name" value="FUSED COMPOUND LEAF 1"/>
    <property type="match status" value="1"/>
</dbReference>
<accession>A0A803N2I1</accession>
<dbReference type="Proteomes" id="UP000596660">
    <property type="component" value="Unplaced"/>
</dbReference>
<dbReference type="Pfam" id="PF03790">
    <property type="entry name" value="KNOX1"/>
    <property type="match status" value="1"/>
</dbReference>
<evidence type="ECO:0000259" key="5">
    <source>
        <dbReference type="SMART" id="SM01256"/>
    </source>
</evidence>
<evidence type="ECO:0000256" key="1">
    <source>
        <dbReference type="ARBA" id="ARBA00004123"/>
    </source>
</evidence>
<proteinExistence type="predicted"/>
<evidence type="ECO:0000313" key="7">
    <source>
        <dbReference type="Proteomes" id="UP000596660"/>
    </source>
</evidence>
<dbReference type="Pfam" id="PF03791">
    <property type="entry name" value="KNOX2"/>
    <property type="match status" value="1"/>
</dbReference>
<dbReference type="EnsemblPlants" id="AUR62039334-RA">
    <property type="protein sequence ID" value="AUR62039334-RA:cds"/>
    <property type="gene ID" value="AUR62039334"/>
</dbReference>
<name>A0A803N2I1_CHEQI</name>
<evidence type="ECO:0000313" key="6">
    <source>
        <dbReference type="EnsemblPlants" id="AUR62039334-RA:cds"/>
    </source>
</evidence>
<keyword evidence="7" id="KW-1185">Reference proteome</keyword>
<comment type="subcellular location">
    <subcellularLocation>
        <location evidence="1">Nucleus</location>
    </subcellularLocation>
</comment>
<dbReference type="GO" id="GO:0003677">
    <property type="term" value="F:DNA binding"/>
    <property type="evidence" value="ECO:0007669"/>
    <property type="project" value="InterPro"/>
</dbReference>